<sequence>EVVRIYGDVNRLWRCYCLTTPATSWVTSQLKKYLNSVGCMYPLGRISLNLPSRFPGHLTSTRMFTTPVKGGMGFNGYCFINTKIEIRIKKVETMADFKQFEKGGQGWDDGGSAGDKGVQLFTPILEALP</sequence>
<proteinExistence type="predicted"/>
<gene>
    <name evidence="1" type="ORF">M8C21_012788</name>
</gene>
<protein>
    <submittedName>
        <fullName evidence="1">Uncharacterized protein</fullName>
    </submittedName>
</protein>
<feature type="non-terminal residue" evidence="1">
    <location>
        <position position="1"/>
    </location>
</feature>
<keyword evidence="2" id="KW-1185">Reference proteome</keyword>
<organism evidence="1 2">
    <name type="scientific">Ambrosia artemisiifolia</name>
    <name type="common">Common ragweed</name>
    <dbReference type="NCBI Taxonomy" id="4212"/>
    <lineage>
        <taxon>Eukaryota</taxon>
        <taxon>Viridiplantae</taxon>
        <taxon>Streptophyta</taxon>
        <taxon>Embryophyta</taxon>
        <taxon>Tracheophyta</taxon>
        <taxon>Spermatophyta</taxon>
        <taxon>Magnoliopsida</taxon>
        <taxon>eudicotyledons</taxon>
        <taxon>Gunneridae</taxon>
        <taxon>Pentapetalae</taxon>
        <taxon>asterids</taxon>
        <taxon>campanulids</taxon>
        <taxon>Asterales</taxon>
        <taxon>Asteraceae</taxon>
        <taxon>Asteroideae</taxon>
        <taxon>Heliantheae alliance</taxon>
        <taxon>Heliantheae</taxon>
        <taxon>Ambrosia</taxon>
    </lineage>
</organism>
<dbReference type="AlphaFoldDB" id="A0AAD5GRC0"/>
<evidence type="ECO:0000313" key="1">
    <source>
        <dbReference type="EMBL" id="KAI7752275.1"/>
    </source>
</evidence>
<name>A0AAD5GRC0_AMBAR</name>
<reference evidence="1" key="1">
    <citation type="submission" date="2022-06" db="EMBL/GenBank/DDBJ databases">
        <title>Uncovering the hologenomic basis of an extraordinary plant invasion.</title>
        <authorList>
            <person name="Bieker V.C."/>
            <person name="Martin M.D."/>
            <person name="Gilbert T."/>
            <person name="Hodgins K."/>
            <person name="Battlay P."/>
            <person name="Petersen B."/>
            <person name="Wilson J."/>
        </authorList>
    </citation>
    <scope>NUCLEOTIDE SEQUENCE</scope>
    <source>
        <strain evidence="1">AA19_3_7</strain>
        <tissue evidence="1">Leaf</tissue>
    </source>
</reference>
<feature type="non-terminal residue" evidence="1">
    <location>
        <position position="129"/>
    </location>
</feature>
<dbReference type="EMBL" id="JAMZMK010005711">
    <property type="protein sequence ID" value="KAI7752275.1"/>
    <property type="molecule type" value="Genomic_DNA"/>
</dbReference>
<dbReference type="Proteomes" id="UP001206925">
    <property type="component" value="Unassembled WGS sequence"/>
</dbReference>
<evidence type="ECO:0000313" key="2">
    <source>
        <dbReference type="Proteomes" id="UP001206925"/>
    </source>
</evidence>
<comment type="caution">
    <text evidence="1">The sequence shown here is derived from an EMBL/GenBank/DDBJ whole genome shotgun (WGS) entry which is preliminary data.</text>
</comment>
<accession>A0AAD5GRC0</accession>